<dbReference type="InterPro" id="IPR019004">
    <property type="entry name" value="YqeY/Aim41"/>
</dbReference>
<evidence type="ECO:0000313" key="2">
    <source>
        <dbReference type="Proteomes" id="UP000469346"/>
    </source>
</evidence>
<dbReference type="InterPro" id="IPR003789">
    <property type="entry name" value="Asn/Gln_tRNA_amidoTrase-B-like"/>
</dbReference>
<name>A0A6N9TMK4_DISTH</name>
<sequence>MAIVDDIRAAMKAAMKAGETERRDHARVVLAEFQRLPTKEVDDARAVKILRALAASEREMLKARGEERSGFLDFVEEFLPRMMDEAEIRAWIEANVDLSAYPNRLQAMRPIMEALSGQADGALVKRVLSGM</sequence>
<comment type="caution">
    <text evidence="1">The sequence shown here is derived from an EMBL/GenBank/DDBJ whole genome shotgun (WGS) entry which is preliminary data.</text>
</comment>
<evidence type="ECO:0000313" key="1">
    <source>
        <dbReference type="EMBL" id="NDY42465.1"/>
    </source>
</evidence>
<accession>A0A6N9TMK4</accession>
<dbReference type="Proteomes" id="UP000469346">
    <property type="component" value="Unassembled WGS sequence"/>
</dbReference>
<dbReference type="AlphaFoldDB" id="A0A6N9TMK4"/>
<proteinExistence type="predicted"/>
<dbReference type="GO" id="GO:0016884">
    <property type="term" value="F:carbon-nitrogen ligase activity, with glutamine as amido-N-donor"/>
    <property type="evidence" value="ECO:0007669"/>
    <property type="project" value="InterPro"/>
</dbReference>
<organism evidence="1 2">
    <name type="scientific">Dissulfurirhabdus thermomarina</name>
    <dbReference type="NCBI Taxonomy" id="1765737"/>
    <lineage>
        <taxon>Bacteria</taxon>
        <taxon>Deltaproteobacteria</taxon>
        <taxon>Dissulfurirhabdaceae</taxon>
        <taxon>Dissulfurirhabdus</taxon>
    </lineage>
</organism>
<dbReference type="Pfam" id="PF09424">
    <property type="entry name" value="YqeY"/>
    <property type="match status" value="1"/>
</dbReference>
<gene>
    <name evidence="1" type="ORF">G3N55_06365</name>
</gene>
<dbReference type="SUPFAM" id="SSF89095">
    <property type="entry name" value="GatB/YqeY motif"/>
    <property type="match status" value="1"/>
</dbReference>
<protein>
    <submittedName>
        <fullName evidence="1">GatB/YqeY domain-containing protein</fullName>
    </submittedName>
</protein>
<keyword evidence="2" id="KW-1185">Reference proteome</keyword>
<reference evidence="1 2" key="1">
    <citation type="submission" date="2020-02" db="EMBL/GenBank/DDBJ databases">
        <title>Comparative genomics of sulfur disproportionating microorganisms.</title>
        <authorList>
            <person name="Ward L.M."/>
            <person name="Bertran E."/>
            <person name="Johnston D.T."/>
        </authorList>
    </citation>
    <scope>NUCLEOTIDE SEQUENCE [LARGE SCALE GENOMIC DNA]</scope>
    <source>
        <strain evidence="1 2">DSM 100025</strain>
    </source>
</reference>
<dbReference type="RefSeq" id="WP_163298604.1">
    <property type="nucleotide sequence ID" value="NZ_JAAGRR010000058.1"/>
</dbReference>
<dbReference type="EMBL" id="JAAGRR010000058">
    <property type="protein sequence ID" value="NDY42465.1"/>
    <property type="molecule type" value="Genomic_DNA"/>
</dbReference>